<dbReference type="InterPro" id="IPR017853">
    <property type="entry name" value="GH"/>
</dbReference>
<gene>
    <name evidence="3" type="ORF">ACFPQ6_10980</name>
</gene>
<keyword evidence="4" id="KW-1185">Reference proteome</keyword>
<evidence type="ECO:0000313" key="4">
    <source>
        <dbReference type="Proteomes" id="UP001595979"/>
    </source>
</evidence>
<dbReference type="PROSITE" id="PS50022">
    <property type="entry name" value="FA58C_3"/>
    <property type="match status" value="1"/>
</dbReference>
<comment type="caution">
    <text evidence="3">The sequence shown here is derived from an EMBL/GenBank/DDBJ whole genome shotgun (WGS) entry which is preliminary data.</text>
</comment>
<evidence type="ECO:0000259" key="2">
    <source>
        <dbReference type="PROSITE" id="PS50022"/>
    </source>
</evidence>
<keyword evidence="3" id="KW-0378">Hydrolase</keyword>
<proteinExistence type="predicted"/>
<evidence type="ECO:0000313" key="3">
    <source>
        <dbReference type="EMBL" id="MFC5848834.1"/>
    </source>
</evidence>
<protein>
    <submittedName>
        <fullName evidence="3">Glycosyl hydrolase</fullName>
    </submittedName>
</protein>
<organism evidence="3 4">
    <name type="scientific">Deinococcus petrolearius</name>
    <dbReference type="NCBI Taxonomy" id="1751295"/>
    <lineage>
        <taxon>Bacteria</taxon>
        <taxon>Thermotogati</taxon>
        <taxon>Deinococcota</taxon>
        <taxon>Deinococci</taxon>
        <taxon>Deinococcales</taxon>
        <taxon>Deinococcaceae</taxon>
        <taxon>Deinococcus</taxon>
    </lineage>
</organism>
<accession>A0ABW1DNZ3</accession>
<dbReference type="PANTHER" id="PTHR34154:SF3">
    <property type="entry name" value="ALKALI-SENSITIVE LINKAGE PROTEIN 1"/>
    <property type="match status" value="1"/>
</dbReference>
<dbReference type="Gene3D" id="2.60.120.260">
    <property type="entry name" value="Galactose-binding domain-like"/>
    <property type="match status" value="1"/>
</dbReference>
<dbReference type="Pfam" id="PF11790">
    <property type="entry name" value="Glyco_hydro_cc"/>
    <property type="match status" value="1"/>
</dbReference>
<dbReference type="RefSeq" id="WP_380049253.1">
    <property type="nucleotide sequence ID" value="NZ_JBHSOH010000011.1"/>
</dbReference>
<name>A0ABW1DNZ3_9DEIO</name>
<dbReference type="GO" id="GO:0016787">
    <property type="term" value="F:hydrolase activity"/>
    <property type="evidence" value="ECO:0007669"/>
    <property type="project" value="UniProtKB-KW"/>
</dbReference>
<dbReference type="Pfam" id="PF00754">
    <property type="entry name" value="F5_F8_type_C"/>
    <property type="match status" value="1"/>
</dbReference>
<dbReference type="PANTHER" id="PTHR34154">
    <property type="entry name" value="ALKALI-SENSITIVE LINKAGE PROTEIN 1"/>
    <property type="match status" value="1"/>
</dbReference>
<sequence length="444" mass="47171">MKRSAFLPLLPLTLALGACGQGPVFSGTESSGGAATAAPALTAQATAKSAKRGLAYDLANTPDLAALAPGVSWWYNWSPAANSGAPQNVGSAYGMDFVPMLWNGNFDAASVTSRLKADPAVKYLLVMNEPNLTDQANLTPTQAADVWPRYEQVARDTGVKLVGPQLTWGTLSGYNDPVVWLDAFYAAYRDRNGGRDPQIDYLGFHWYDYGLAGQLDRLKKYGKPFWVTEFANWHSGDGSAQIDSVAKQKAQMADMVATLEARSDVFRYAWFTGRWNNDTHFTSLLGAAGQLTELGQYYLSLPGAGGTGGGDAACGTANLAQGRAATASSAESGGMAASSAFDGNTGTRWSSAFADPQWIQVDLGSVRALCWVSLQWEAAYGRAFQLQVSNDGAAWTTLYATTSGTGGTQSLNVSGSGRYVRLYGTARATGYGYSLYEFGVFGTN</sequence>
<dbReference type="PROSITE" id="PS51257">
    <property type="entry name" value="PROKAR_LIPOPROTEIN"/>
    <property type="match status" value="1"/>
</dbReference>
<dbReference type="InterPro" id="IPR000421">
    <property type="entry name" value="FA58C"/>
</dbReference>
<dbReference type="SUPFAM" id="SSF51445">
    <property type="entry name" value="(Trans)glycosidases"/>
    <property type="match status" value="1"/>
</dbReference>
<keyword evidence="1" id="KW-0732">Signal</keyword>
<reference evidence="4" key="1">
    <citation type="journal article" date="2019" name="Int. J. Syst. Evol. Microbiol.">
        <title>The Global Catalogue of Microorganisms (GCM) 10K type strain sequencing project: providing services to taxonomists for standard genome sequencing and annotation.</title>
        <authorList>
            <consortium name="The Broad Institute Genomics Platform"/>
            <consortium name="The Broad Institute Genome Sequencing Center for Infectious Disease"/>
            <person name="Wu L."/>
            <person name="Ma J."/>
        </authorList>
    </citation>
    <scope>NUCLEOTIDE SEQUENCE [LARGE SCALE GENOMIC DNA]</scope>
    <source>
        <strain evidence="4">CGMCC 1.15053</strain>
    </source>
</reference>
<dbReference type="SUPFAM" id="SSF49785">
    <property type="entry name" value="Galactose-binding domain-like"/>
    <property type="match status" value="1"/>
</dbReference>
<evidence type="ECO:0000256" key="1">
    <source>
        <dbReference type="SAM" id="SignalP"/>
    </source>
</evidence>
<feature type="chain" id="PRO_5047421965" evidence="1">
    <location>
        <begin position="21"/>
        <end position="444"/>
    </location>
</feature>
<dbReference type="InterPro" id="IPR024655">
    <property type="entry name" value="Asl1_glyco_hydro_catalytic"/>
</dbReference>
<dbReference type="InterPro" id="IPR008979">
    <property type="entry name" value="Galactose-bd-like_sf"/>
</dbReference>
<dbReference type="InterPro" id="IPR053183">
    <property type="entry name" value="ASL1"/>
</dbReference>
<dbReference type="Proteomes" id="UP001595979">
    <property type="component" value="Unassembled WGS sequence"/>
</dbReference>
<feature type="signal peptide" evidence="1">
    <location>
        <begin position="1"/>
        <end position="20"/>
    </location>
</feature>
<dbReference type="Gene3D" id="3.20.20.80">
    <property type="entry name" value="Glycosidases"/>
    <property type="match status" value="1"/>
</dbReference>
<feature type="domain" description="F5/8 type C" evidence="2">
    <location>
        <begin position="314"/>
        <end position="443"/>
    </location>
</feature>
<dbReference type="EMBL" id="JBHSOH010000011">
    <property type="protein sequence ID" value="MFC5848834.1"/>
    <property type="molecule type" value="Genomic_DNA"/>
</dbReference>